<gene>
    <name evidence="2" type="ORF">A3A13_01525</name>
</gene>
<reference evidence="2 3" key="1">
    <citation type="journal article" date="2016" name="Nat. Commun.">
        <title>Thousands of microbial genomes shed light on interconnected biogeochemical processes in an aquifer system.</title>
        <authorList>
            <person name="Anantharaman K."/>
            <person name="Brown C.T."/>
            <person name="Hug L.A."/>
            <person name="Sharon I."/>
            <person name="Castelle C.J."/>
            <person name="Probst A.J."/>
            <person name="Thomas B.C."/>
            <person name="Singh A."/>
            <person name="Wilkins M.J."/>
            <person name="Karaoz U."/>
            <person name="Brodie E.L."/>
            <person name="Williams K.H."/>
            <person name="Hubbard S.S."/>
            <person name="Banfield J.F."/>
        </authorList>
    </citation>
    <scope>NUCLEOTIDE SEQUENCE [LARGE SCALE GENOMIC DNA]</scope>
</reference>
<dbReference type="Gene3D" id="3.10.28.10">
    <property type="entry name" value="Homing endonucleases"/>
    <property type="match status" value="2"/>
</dbReference>
<dbReference type="GO" id="GO:0004519">
    <property type="term" value="F:endonuclease activity"/>
    <property type="evidence" value="ECO:0007669"/>
    <property type="project" value="InterPro"/>
</dbReference>
<protein>
    <recommendedName>
        <fullName evidence="1">Homing endonuclease LAGLIDADG domain-containing protein</fullName>
    </recommendedName>
</protein>
<organism evidence="2 3">
    <name type="scientific">Candidatus Yanofskybacteria bacterium RIFCSPLOWO2_01_FULL_43_22</name>
    <dbReference type="NCBI Taxonomy" id="1802695"/>
    <lineage>
        <taxon>Bacteria</taxon>
        <taxon>Candidatus Yanofskyibacteriota</taxon>
    </lineage>
</organism>
<evidence type="ECO:0000259" key="1">
    <source>
        <dbReference type="Pfam" id="PF03161"/>
    </source>
</evidence>
<dbReference type="Proteomes" id="UP000178911">
    <property type="component" value="Unassembled WGS sequence"/>
</dbReference>
<dbReference type="AlphaFoldDB" id="A0A1F8GHT3"/>
<evidence type="ECO:0000313" key="2">
    <source>
        <dbReference type="EMBL" id="OGN24954.1"/>
    </source>
</evidence>
<dbReference type="Pfam" id="PF03161">
    <property type="entry name" value="LAGLIDADG_2"/>
    <property type="match status" value="1"/>
</dbReference>
<dbReference type="GO" id="GO:0045292">
    <property type="term" value="P:mRNA cis splicing, via spliceosome"/>
    <property type="evidence" value="ECO:0007669"/>
    <property type="project" value="TreeGrafter"/>
</dbReference>
<dbReference type="STRING" id="1802695.A3A13_01525"/>
<comment type="caution">
    <text evidence="2">The sequence shown here is derived from an EMBL/GenBank/DDBJ whole genome shotgun (WGS) entry which is preliminary data.</text>
</comment>
<proteinExistence type="predicted"/>
<dbReference type="InterPro" id="IPR052500">
    <property type="entry name" value="Chloro/Mito_RNA_Process"/>
</dbReference>
<sequence length="195" mass="22934">MNTKFAQIARSLNLSPRQEEIIIGSLLGDGHLAQTTRGYAFRVNHGIAQKEYVDWKYQELIQFVNSMPDTHNENSYYFRTVSHPFFEQLRNEFYVGPKKIIPEKLIEWLTPLALSVWIMDDGTREGNQLRINSQSFTYDENQKLARILEAKFGIESTINRDKHLFRLRIREKSMALTKKLTVPYIIPNMLYKFSL</sequence>
<feature type="domain" description="Homing endonuclease LAGLIDADG" evidence="1">
    <location>
        <begin position="20"/>
        <end position="175"/>
    </location>
</feature>
<dbReference type="PANTHER" id="PTHR47539:SF1">
    <property type="entry name" value="PENTATRICOPEPTIDE REPEAT-CONTAINING PROTEIN OTP51, CHLOROPLASTIC"/>
    <property type="match status" value="1"/>
</dbReference>
<dbReference type="GO" id="GO:0048564">
    <property type="term" value="P:photosystem I assembly"/>
    <property type="evidence" value="ECO:0007669"/>
    <property type="project" value="TreeGrafter"/>
</dbReference>
<dbReference type="InterPro" id="IPR027434">
    <property type="entry name" value="Homing_endonucl"/>
</dbReference>
<evidence type="ECO:0000313" key="3">
    <source>
        <dbReference type="Proteomes" id="UP000178911"/>
    </source>
</evidence>
<dbReference type="InterPro" id="IPR004860">
    <property type="entry name" value="LAGLIDADG_dom"/>
</dbReference>
<dbReference type="SUPFAM" id="SSF55608">
    <property type="entry name" value="Homing endonucleases"/>
    <property type="match status" value="1"/>
</dbReference>
<dbReference type="EMBL" id="MGKJ01000007">
    <property type="protein sequence ID" value="OGN24954.1"/>
    <property type="molecule type" value="Genomic_DNA"/>
</dbReference>
<name>A0A1F8GHT3_9BACT</name>
<dbReference type="GO" id="GO:0000373">
    <property type="term" value="P:Group II intron splicing"/>
    <property type="evidence" value="ECO:0007669"/>
    <property type="project" value="TreeGrafter"/>
</dbReference>
<accession>A0A1F8GHT3</accession>
<dbReference type="PANTHER" id="PTHR47539">
    <property type="entry name" value="PENTATRICOPEPTIDE REPEAT-CONTAINING PROTEIN OTP51, CHLOROPLASTIC"/>
    <property type="match status" value="1"/>
</dbReference>